<name>A0A2T6AJR2_9FLAO</name>
<reference evidence="2 3" key="1">
    <citation type="submission" date="2018-04" db="EMBL/GenBank/DDBJ databases">
        <title>Genomic Encyclopedia of Archaeal and Bacterial Type Strains, Phase II (KMG-II): from individual species to whole genera.</title>
        <authorList>
            <person name="Goeker M."/>
        </authorList>
    </citation>
    <scope>NUCLEOTIDE SEQUENCE [LARGE SCALE GENOMIC DNA]</scope>
    <source>
        <strain evidence="2 3">DSM 23082</strain>
    </source>
</reference>
<dbReference type="Gene3D" id="3.90.550.10">
    <property type="entry name" value="Spore Coat Polysaccharide Biosynthesis Protein SpsA, Chain A"/>
    <property type="match status" value="1"/>
</dbReference>
<evidence type="ECO:0000313" key="3">
    <source>
        <dbReference type="Proteomes" id="UP000244174"/>
    </source>
</evidence>
<dbReference type="AlphaFoldDB" id="A0A2T6AJR2"/>
<keyword evidence="2" id="KW-0808">Transferase</keyword>
<gene>
    <name evidence="2" type="ORF">C8P64_0030</name>
</gene>
<feature type="domain" description="Glycosyltransferase 2-like" evidence="1">
    <location>
        <begin position="4"/>
        <end position="132"/>
    </location>
</feature>
<dbReference type="EMBL" id="QBKQ01000001">
    <property type="protein sequence ID" value="PTX44060.1"/>
    <property type="molecule type" value="Genomic_DNA"/>
</dbReference>
<keyword evidence="3" id="KW-1185">Reference proteome</keyword>
<dbReference type="InterPro" id="IPR029044">
    <property type="entry name" value="Nucleotide-diphossugar_trans"/>
</dbReference>
<comment type="caution">
    <text evidence="2">The sequence shown here is derived from an EMBL/GenBank/DDBJ whole genome shotgun (WGS) entry which is preliminary data.</text>
</comment>
<accession>A0A2T6AJR2</accession>
<organism evidence="2 3">
    <name type="scientific">Christiangramia gaetbulicola</name>
    <dbReference type="NCBI Taxonomy" id="703340"/>
    <lineage>
        <taxon>Bacteria</taxon>
        <taxon>Pseudomonadati</taxon>
        <taxon>Bacteroidota</taxon>
        <taxon>Flavobacteriia</taxon>
        <taxon>Flavobacteriales</taxon>
        <taxon>Flavobacteriaceae</taxon>
        <taxon>Christiangramia</taxon>
    </lineage>
</organism>
<dbReference type="OrthoDB" id="1493960at2"/>
<dbReference type="PANTHER" id="PTHR43685">
    <property type="entry name" value="GLYCOSYLTRANSFERASE"/>
    <property type="match status" value="1"/>
</dbReference>
<dbReference type="GO" id="GO:0016740">
    <property type="term" value="F:transferase activity"/>
    <property type="evidence" value="ECO:0007669"/>
    <property type="project" value="UniProtKB-KW"/>
</dbReference>
<dbReference type="SUPFAM" id="SSF53448">
    <property type="entry name" value="Nucleotide-diphospho-sugar transferases"/>
    <property type="match status" value="1"/>
</dbReference>
<dbReference type="Proteomes" id="UP000244174">
    <property type="component" value="Unassembled WGS sequence"/>
</dbReference>
<dbReference type="Pfam" id="PF00535">
    <property type="entry name" value="Glycos_transf_2"/>
    <property type="match status" value="1"/>
</dbReference>
<dbReference type="RefSeq" id="WP_108170041.1">
    <property type="nucleotide sequence ID" value="NZ_QBKQ01000001.1"/>
</dbReference>
<protein>
    <submittedName>
        <fullName evidence="2">GT2 family glycosyltransferase</fullName>
    </submittedName>
</protein>
<dbReference type="InterPro" id="IPR050834">
    <property type="entry name" value="Glycosyltransf_2"/>
</dbReference>
<dbReference type="PANTHER" id="PTHR43685:SF2">
    <property type="entry name" value="GLYCOSYLTRANSFERASE 2-LIKE DOMAIN-CONTAINING PROTEIN"/>
    <property type="match status" value="1"/>
</dbReference>
<dbReference type="CDD" id="cd00761">
    <property type="entry name" value="Glyco_tranf_GTA_type"/>
    <property type="match status" value="1"/>
</dbReference>
<sequence length="343" mass="39825">MKFSLIICTYMRPGSILRLLNSVKSQDVYPNEILVIDGSIDNNTENLLKARKILNLKYYKVENEQRGLTKQRNIGVELVNKQNEIICFLDDDIVLKPNYFKQIISTFNQFPDAIGVGGAIINEAVWKELDENKSKDFKYYYRDGYYRDLGARNVLRKIFGLLSCKPPGIMPKYSNGFSIGFYPPNGKTHQVEYFMGGVSGYKRSLFEKISFSEYFDGYGLYEDMEFCLRASRIGKLLLNTGAQCFHLHDKAGRPDYFKYGKMVVENGWIVWKLKYPNPDIKSILKWNAIVILLSLIRIKNGIINREKGALRDAFGRFFAWIKLPFKKPDYFYQKRKSEVTLPS</sequence>
<dbReference type="InterPro" id="IPR001173">
    <property type="entry name" value="Glyco_trans_2-like"/>
</dbReference>
<evidence type="ECO:0000259" key="1">
    <source>
        <dbReference type="Pfam" id="PF00535"/>
    </source>
</evidence>
<evidence type="ECO:0000313" key="2">
    <source>
        <dbReference type="EMBL" id="PTX44060.1"/>
    </source>
</evidence>
<proteinExistence type="predicted"/>